<dbReference type="InterPro" id="IPR009057">
    <property type="entry name" value="Homeodomain-like_sf"/>
</dbReference>
<dbReference type="PANTHER" id="PTHR47893:SF1">
    <property type="entry name" value="REGULATORY PROTEIN PCHR"/>
    <property type="match status" value="1"/>
</dbReference>
<name>A0A2N0TNB1_9FLAO</name>
<dbReference type="GO" id="GO:0003700">
    <property type="term" value="F:DNA-binding transcription factor activity"/>
    <property type="evidence" value="ECO:0007669"/>
    <property type="project" value="InterPro"/>
</dbReference>
<protein>
    <recommendedName>
        <fullName evidence="4">HTH araC/xylS-type domain-containing protein</fullName>
    </recommendedName>
</protein>
<dbReference type="OrthoDB" id="799767at2"/>
<keyword evidence="1" id="KW-0805">Transcription regulation</keyword>
<dbReference type="PANTHER" id="PTHR47893">
    <property type="entry name" value="REGULATORY PROTEIN PCHR"/>
    <property type="match status" value="1"/>
</dbReference>
<feature type="domain" description="HTH araC/xylS-type" evidence="4">
    <location>
        <begin position="236"/>
        <end position="334"/>
    </location>
</feature>
<comment type="caution">
    <text evidence="5">The sequence shown here is derived from an EMBL/GenBank/DDBJ whole genome shotgun (WGS) entry which is preliminary data.</text>
</comment>
<dbReference type="SMART" id="SM00342">
    <property type="entry name" value="HTH_ARAC"/>
    <property type="match status" value="1"/>
</dbReference>
<evidence type="ECO:0000313" key="6">
    <source>
        <dbReference type="Proteomes" id="UP000232673"/>
    </source>
</evidence>
<dbReference type="SUPFAM" id="SSF46689">
    <property type="entry name" value="Homeodomain-like"/>
    <property type="match status" value="2"/>
</dbReference>
<evidence type="ECO:0000259" key="4">
    <source>
        <dbReference type="PROSITE" id="PS01124"/>
    </source>
</evidence>
<proteinExistence type="predicted"/>
<evidence type="ECO:0000256" key="3">
    <source>
        <dbReference type="ARBA" id="ARBA00023163"/>
    </source>
</evidence>
<keyword evidence="6" id="KW-1185">Reference proteome</keyword>
<keyword evidence="2" id="KW-0238">DNA-binding</keyword>
<dbReference type="Proteomes" id="UP000232673">
    <property type="component" value="Unassembled WGS sequence"/>
</dbReference>
<keyword evidence="3" id="KW-0804">Transcription</keyword>
<dbReference type="PRINTS" id="PR00032">
    <property type="entry name" value="HTHARAC"/>
</dbReference>
<dbReference type="STRING" id="447422.SAMN05660903_02007"/>
<evidence type="ECO:0000256" key="2">
    <source>
        <dbReference type="ARBA" id="ARBA00023125"/>
    </source>
</evidence>
<dbReference type="InterPro" id="IPR020449">
    <property type="entry name" value="Tscrpt_reg_AraC-type_HTH"/>
</dbReference>
<sequence length="339" mass="39346">MKPIKIFTFPAFKTFNKLANHLENRTINSPLPILEISEKLGKGNILALDIYNDISVILVSGHFKNDLLLHLITNVENPLNFIYNYNTPFDYKHGNNNTWRELDQFQHAIISNSPKTNTKVKLKANKLYYSYIISISKAVYLNNRNYCTQTVADYLKIIFEEKDSTPDFFHNGTYNLQIANILKEINLQNFSSFEHHIFLEAKIHELINQHLLQYKRDIDNSANTSNLFSYEVKAIHTAAVYIQNHMDEIKTVEQVARYVGLNSNKLQRGFNQLFNISVNSFIRNARMSKAEELLINSEETVCQIVSKIGLNSNSYFSKLFKEKFKVSPSQFRIKNRTVS</sequence>
<dbReference type="PROSITE" id="PS01124">
    <property type="entry name" value="HTH_ARAC_FAMILY_2"/>
    <property type="match status" value="1"/>
</dbReference>
<dbReference type="InterPro" id="IPR053142">
    <property type="entry name" value="PchR_regulatory_protein"/>
</dbReference>
<accession>A0A2N0TNB1</accession>
<reference evidence="5 6" key="1">
    <citation type="submission" date="2015-10" db="EMBL/GenBank/DDBJ databases">
        <title>Draft genome sequence of Salegentibacter salinarum KCTC 12975.</title>
        <authorList>
            <person name="Lin W."/>
            <person name="Zheng Q."/>
        </authorList>
    </citation>
    <scope>NUCLEOTIDE SEQUENCE [LARGE SCALE GENOMIC DNA]</scope>
    <source>
        <strain evidence="5 6">KCTC 12975</strain>
    </source>
</reference>
<organism evidence="5 6">
    <name type="scientific">Salegentibacter salinarum</name>
    <dbReference type="NCBI Taxonomy" id="447422"/>
    <lineage>
        <taxon>Bacteria</taxon>
        <taxon>Pseudomonadati</taxon>
        <taxon>Bacteroidota</taxon>
        <taxon>Flavobacteriia</taxon>
        <taxon>Flavobacteriales</taxon>
        <taxon>Flavobacteriaceae</taxon>
        <taxon>Salegentibacter</taxon>
    </lineage>
</organism>
<dbReference type="GO" id="GO:0043565">
    <property type="term" value="F:sequence-specific DNA binding"/>
    <property type="evidence" value="ECO:0007669"/>
    <property type="project" value="InterPro"/>
</dbReference>
<dbReference type="EMBL" id="LKTS01000047">
    <property type="protein sequence ID" value="PKD16205.1"/>
    <property type="molecule type" value="Genomic_DNA"/>
</dbReference>
<dbReference type="InterPro" id="IPR018060">
    <property type="entry name" value="HTH_AraC"/>
</dbReference>
<gene>
    <name evidence="5" type="ORF">APR41_10485</name>
</gene>
<evidence type="ECO:0000256" key="1">
    <source>
        <dbReference type="ARBA" id="ARBA00023015"/>
    </source>
</evidence>
<dbReference type="AlphaFoldDB" id="A0A2N0TNB1"/>
<dbReference type="Pfam" id="PF12833">
    <property type="entry name" value="HTH_18"/>
    <property type="match status" value="1"/>
</dbReference>
<evidence type="ECO:0000313" key="5">
    <source>
        <dbReference type="EMBL" id="PKD16205.1"/>
    </source>
</evidence>
<dbReference type="Gene3D" id="1.10.10.60">
    <property type="entry name" value="Homeodomain-like"/>
    <property type="match status" value="1"/>
</dbReference>
<dbReference type="RefSeq" id="WP_079713073.1">
    <property type="nucleotide sequence ID" value="NZ_FUZC01000007.1"/>
</dbReference>